<keyword evidence="5" id="KW-0347">Helicase</keyword>
<keyword evidence="7" id="KW-0067">ATP-binding</keyword>
<organism evidence="12 13">
    <name type="scientific">Wujia chipingensis</name>
    <dbReference type="NCBI Taxonomy" id="2763670"/>
    <lineage>
        <taxon>Bacteria</taxon>
        <taxon>Bacillati</taxon>
        <taxon>Bacillota</taxon>
        <taxon>Clostridia</taxon>
        <taxon>Lachnospirales</taxon>
        <taxon>Lachnospiraceae</taxon>
        <taxon>Wujia</taxon>
    </lineage>
</organism>
<accession>A0A7G9FPX7</accession>
<evidence type="ECO:0000256" key="4">
    <source>
        <dbReference type="ARBA" id="ARBA00022801"/>
    </source>
</evidence>
<feature type="domain" description="PD-(D/E)XK endonuclease-like" evidence="10">
    <location>
        <begin position="743"/>
        <end position="1046"/>
    </location>
</feature>
<evidence type="ECO:0000256" key="6">
    <source>
        <dbReference type="ARBA" id="ARBA00022839"/>
    </source>
</evidence>
<dbReference type="GO" id="GO:0003677">
    <property type="term" value="F:DNA binding"/>
    <property type="evidence" value="ECO:0007669"/>
    <property type="project" value="UniProtKB-KW"/>
</dbReference>
<dbReference type="KEGG" id="wcp:H9Q76_04815"/>
<keyword evidence="2" id="KW-0547">Nucleotide-binding</keyword>
<keyword evidence="3" id="KW-0227">DNA damage</keyword>
<keyword evidence="4" id="KW-0378">Hydrolase</keyword>
<evidence type="ECO:0000256" key="8">
    <source>
        <dbReference type="ARBA" id="ARBA00023125"/>
    </source>
</evidence>
<dbReference type="Pfam" id="PF12705">
    <property type="entry name" value="PDDEXK_1"/>
    <property type="match status" value="1"/>
</dbReference>
<dbReference type="GO" id="GO:0004386">
    <property type="term" value="F:helicase activity"/>
    <property type="evidence" value="ECO:0007669"/>
    <property type="project" value="UniProtKB-KW"/>
</dbReference>
<dbReference type="InterPro" id="IPR027417">
    <property type="entry name" value="P-loop_NTPase"/>
</dbReference>
<feature type="domain" description="ATP-dependent helicase/deoxyribonuclease subunit B N-terminal" evidence="11">
    <location>
        <begin position="5"/>
        <end position="295"/>
    </location>
</feature>
<evidence type="ECO:0000256" key="2">
    <source>
        <dbReference type="ARBA" id="ARBA00022741"/>
    </source>
</evidence>
<keyword evidence="6" id="KW-0269">Exonuclease</keyword>
<dbReference type="PANTHER" id="PTHR30591">
    <property type="entry name" value="RECBCD ENZYME SUBUNIT RECC"/>
    <property type="match status" value="1"/>
</dbReference>
<dbReference type="InterPro" id="IPR038726">
    <property type="entry name" value="PDDEXK_AddAB-type"/>
</dbReference>
<evidence type="ECO:0000256" key="1">
    <source>
        <dbReference type="ARBA" id="ARBA00022722"/>
    </source>
</evidence>
<dbReference type="Gene3D" id="3.90.320.10">
    <property type="match status" value="1"/>
</dbReference>
<dbReference type="SUPFAM" id="SSF52540">
    <property type="entry name" value="P-loop containing nucleoside triphosphate hydrolases"/>
    <property type="match status" value="1"/>
</dbReference>
<keyword evidence="9" id="KW-0234">DNA repair</keyword>
<protein>
    <submittedName>
        <fullName evidence="12">PD-(D/E)XK nuclease family protein</fullName>
    </submittedName>
</protein>
<gene>
    <name evidence="12" type="ORF">H9Q76_04815</name>
</gene>
<evidence type="ECO:0000256" key="3">
    <source>
        <dbReference type="ARBA" id="ARBA00022763"/>
    </source>
</evidence>
<keyword evidence="13" id="KW-1185">Reference proteome</keyword>
<dbReference type="PANTHER" id="PTHR30591:SF1">
    <property type="entry name" value="RECBCD ENZYME SUBUNIT RECC"/>
    <property type="match status" value="1"/>
</dbReference>
<dbReference type="Gene3D" id="3.40.50.300">
    <property type="entry name" value="P-loop containing nucleotide triphosphate hydrolases"/>
    <property type="match status" value="3"/>
</dbReference>
<dbReference type="InterPro" id="IPR049035">
    <property type="entry name" value="ADDB_N"/>
</dbReference>
<evidence type="ECO:0000256" key="7">
    <source>
        <dbReference type="ARBA" id="ARBA00022840"/>
    </source>
</evidence>
<dbReference type="AlphaFoldDB" id="A0A7G9FPX7"/>
<dbReference type="Proteomes" id="UP000515819">
    <property type="component" value="Chromosome"/>
</dbReference>
<evidence type="ECO:0000256" key="5">
    <source>
        <dbReference type="ARBA" id="ARBA00022806"/>
    </source>
</evidence>
<dbReference type="Pfam" id="PF21445">
    <property type="entry name" value="ADDB_N"/>
    <property type="match status" value="1"/>
</dbReference>
<evidence type="ECO:0000259" key="10">
    <source>
        <dbReference type="Pfam" id="PF12705"/>
    </source>
</evidence>
<dbReference type="InterPro" id="IPR011604">
    <property type="entry name" value="PDDEXK-like_dom_sf"/>
</dbReference>
<evidence type="ECO:0000313" key="13">
    <source>
        <dbReference type="Proteomes" id="UP000515819"/>
    </source>
</evidence>
<dbReference type="GO" id="GO:0006310">
    <property type="term" value="P:DNA recombination"/>
    <property type="evidence" value="ECO:0007669"/>
    <property type="project" value="TreeGrafter"/>
</dbReference>
<reference evidence="12 13" key="1">
    <citation type="submission" date="2020-08" db="EMBL/GenBank/DDBJ databases">
        <authorList>
            <person name="Liu C."/>
            <person name="Sun Q."/>
        </authorList>
    </citation>
    <scope>NUCLEOTIDE SEQUENCE [LARGE SCALE GENOMIC DNA]</scope>
    <source>
        <strain evidence="12 13">NSJ-4</strain>
    </source>
</reference>
<name>A0A7G9FPX7_9FIRM</name>
<sequence length="1085" mass="125374">MALQFILGPSGAGKSEYIYEDIIRRTMQDERENVIVLVPEQYSLEIQRKLVQKHPRGGSFQIDVIGFNRLAYRIFDELHIKPKKVLEDFGKSMLLRKAAQEHKEELSLYAGSLDKAGFIDEAKSLMSEIYQYDIPRERLREALQKLDDSEEARVLARKLQDMLVIFDAFEEKKGQSFIVAEQMLELLTAAAEQSELIAGSEIVLDGFTGFTPIQLNLISVLLRRAKKVTIVLTIDAATYEKKHVAEHELFALTKQTIEHLLLTAEQAHVVVEPALFLGKDGCKRWSKGHPLAHLEQNLFRYPYRVGKDEEQAITITAYDTPAQELTGVAEQIRTLVMEQGYRYRDIAIVSGNLEETAEFAKRILPQYEIPYFIDMTMPVKNHPCVDALTHVLRIVDENFSYDSVFAFLKSGVVKSLEQSEIEMLENYVLARGRKGIRSWSQPFLNGEDDTVDELRQVVMEILQPFYKAVSGGKKKISVFVEAIYALMETLSMETQFEDAGLYEKVRQIFDKMVEIMPEDTVNVQEFEELFAVGMKDVTLGMVPPTLDMLVVGDITRTRLGDIRALFIVGVNDGVIPKRAGRSQIINDREKERLGAFGIHMAPTERVNSYTEQFYLYQNMTKPKDCLHLSYVCMSATNETMRPSYILDRIRRIFPDKKELQGQRMENRIVTDKSGLEVLIIGIRELLEGNHSHEKETLQLYKLYLKHGDARTLERMKQAMQYQNLPEKLAEQVTQLIQLQDMAMSVSKLEQYASCAYAFFLRYILRLEERQIHGIDNRNVGMILHGAMEQMFCYVRDQKDNAWETLSEQERDAKTEEFVNENFAKEYAGQELDAGQYEVLRKSLIRIGKRTVQKLQAMMDASYKPRYFEYAFRKKLQVGDEQLSLVGVVDRGDLYVNEAEQTISLRVIDYKSGAHEFDLGDLYEGLELQLAIYTDVMRELVDQEWNKNRAETERYKIVTDSMYYYHMQDPYVQAENETEAEEAREKQLIYKGLARDDAEEFDTVLAYAEYKASALATQMKSGVIDKNPMRESNKTACDYCAYKDVCRFDEKYGNNRYHHTKHSAKEKEQLLEEMHSVCHGQKNRNR</sequence>
<keyword evidence="8" id="KW-0238">DNA-binding</keyword>
<evidence type="ECO:0000259" key="11">
    <source>
        <dbReference type="Pfam" id="PF21445"/>
    </source>
</evidence>
<evidence type="ECO:0000256" key="9">
    <source>
        <dbReference type="ARBA" id="ARBA00023204"/>
    </source>
</evidence>
<dbReference type="GO" id="GO:0004527">
    <property type="term" value="F:exonuclease activity"/>
    <property type="evidence" value="ECO:0007669"/>
    <property type="project" value="UniProtKB-KW"/>
</dbReference>
<dbReference type="GO" id="GO:0006281">
    <property type="term" value="P:DNA repair"/>
    <property type="evidence" value="ECO:0007669"/>
    <property type="project" value="UniProtKB-KW"/>
</dbReference>
<dbReference type="EMBL" id="CP060632">
    <property type="protein sequence ID" value="QNM00609.1"/>
    <property type="molecule type" value="Genomic_DNA"/>
</dbReference>
<proteinExistence type="predicted"/>
<keyword evidence="1" id="KW-0540">Nuclease</keyword>
<dbReference type="RefSeq" id="WP_249321759.1">
    <property type="nucleotide sequence ID" value="NZ_CP060632.1"/>
</dbReference>
<dbReference type="GO" id="GO:0005524">
    <property type="term" value="F:ATP binding"/>
    <property type="evidence" value="ECO:0007669"/>
    <property type="project" value="UniProtKB-KW"/>
</dbReference>
<evidence type="ECO:0000313" key="12">
    <source>
        <dbReference type="EMBL" id="QNM00609.1"/>
    </source>
</evidence>